<dbReference type="InterPro" id="IPR036097">
    <property type="entry name" value="HisK_dim/P_sf"/>
</dbReference>
<comment type="caution">
    <text evidence="14">The sequence shown here is derived from an EMBL/GenBank/DDBJ whole genome shotgun (WGS) entry which is preliminary data.</text>
</comment>
<feature type="domain" description="Histidine kinase" evidence="12">
    <location>
        <begin position="172"/>
        <end position="385"/>
    </location>
</feature>
<dbReference type="PANTHER" id="PTHR45436">
    <property type="entry name" value="SENSOR HISTIDINE KINASE YKOH"/>
    <property type="match status" value="1"/>
</dbReference>
<dbReference type="SUPFAM" id="SSF47384">
    <property type="entry name" value="Homodimeric domain of signal transducing histidine kinase"/>
    <property type="match status" value="1"/>
</dbReference>
<evidence type="ECO:0000313" key="14">
    <source>
        <dbReference type="EMBL" id="MDR6510988.1"/>
    </source>
</evidence>
<dbReference type="SUPFAM" id="SSF158472">
    <property type="entry name" value="HAMP domain-like"/>
    <property type="match status" value="1"/>
</dbReference>
<evidence type="ECO:0000259" key="13">
    <source>
        <dbReference type="PROSITE" id="PS50885"/>
    </source>
</evidence>
<dbReference type="Proteomes" id="UP001184150">
    <property type="component" value="Unassembled WGS sequence"/>
</dbReference>
<keyword evidence="5 14" id="KW-0808">Transferase</keyword>
<protein>
    <recommendedName>
        <fullName evidence="3">histidine kinase</fullName>
        <ecNumber evidence="3">2.7.13.3</ecNumber>
    </recommendedName>
</protein>
<keyword evidence="4" id="KW-0597">Phosphoprotein</keyword>
<dbReference type="CDD" id="cd06225">
    <property type="entry name" value="HAMP"/>
    <property type="match status" value="1"/>
</dbReference>
<evidence type="ECO:0000256" key="11">
    <source>
        <dbReference type="SAM" id="Phobius"/>
    </source>
</evidence>
<keyword evidence="7 14" id="KW-0418">Kinase</keyword>
<proteinExistence type="predicted"/>
<evidence type="ECO:0000256" key="5">
    <source>
        <dbReference type="ARBA" id="ARBA00022679"/>
    </source>
</evidence>
<evidence type="ECO:0000256" key="1">
    <source>
        <dbReference type="ARBA" id="ARBA00000085"/>
    </source>
</evidence>
<dbReference type="RefSeq" id="WP_082350008.1">
    <property type="nucleotide sequence ID" value="NZ_JAVDRD010000004.1"/>
</dbReference>
<feature type="transmembrane region" description="Helical" evidence="11">
    <location>
        <begin position="12"/>
        <end position="35"/>
    </location>
</feature>
<evidence type="ECO:0000256" key="2">
    <source>
        <dbReference type="ARBA" id="ARBA00004370"/>
    </source>
</evidence>
<dbReference type="PROSITE" id="PS50885">
    <property type="entry name" value="HAMP"/>
    <property type="match status" value="1"/>
</dbReference>
<evidence type="ECO:0000256" key="10">
    <source>
        <dbReference type="ARBA" id="ARBA00023136"/>
    </source>
</evidence>
<evidence type="ECO:0000256" key="6">
    <source>
        <dbReference type="ARBA" id="ARBA00022692"/>
    </source>
</evidence>
<keyword evidence="6 11" id="KW-0812">Transmembrane</keyword>
<dbReference type="InterPro" id="IPR003594">
    <property type="entry name" value="HATPase_dom"/>
</dbReference>
<dbReference type="Gene3D" id="6.10.340.10">
    <property type="match status" value="1"/>
</dbReference>
<keyword evidence="8 11" id="KW-1133">Transmembrane helix</keyword>
<keyword evidence="15" id="KW-1185">Reference proteome</keyword>
<evidence type="ECO:0000256" key="3">
    <source>
        <dbReference type="ARBA" id="ARBA00012438"/>
    </source>
</evidence>
<comment type="catalytic activity">
    <reaction evidence="1">
        <text>ATP + protein L-histidine = ADP + protein N-phospho-L-histidine.</text>
        <dbReference type="EC" id="2.7.13.3"/>
    </reaction>
</comment>
<dbReference type="InterPro" id="IPR003661">
    <property type="entry name" value="HisK_dim/P_dom"/>
</dbReference>
<dbReference type="Gene3D" id="1.10.287.130">
    <property type="match status" value="1"/>
</dbReference>
<keyword evidence="10 11" id="KW-0472">Membrane</keyword>
<dbReference type="PROSITE" id="PS50109">
    <property type="entry name" value="HIS_KIN"/>
    <property type="match status" value="1"/>
</dbReference>
<dbReference type="CDD" id="cd00075">
    <property type="entry name" value="HATPase"/>
    <property type="match status" value="1"/>
</dbReference>
<keyword evidence="9" id="KW-0902">Two-component regulatory system</keyword>
<dbReference type="InterPro" id="IPR050428">
    <property type="entry name" value="TCS_sensor_his_kinase"/>
</dbReference>
<dbReference type="InterPro" id="IPR036890">
    <property type="entry name" value="HATPase_C_sf"/>
</dbReference>
<name>A0ABU1MLG6_9SPHN</name>
<dbReference type="Pfam" id="PF02518">
    <property type="entry name" value="HATPase_c"/>
    <property type="match status" value="1"/>
</dbReference>
<dbReference type="PRINTS" id="PR00344">
    <property type="entry name" value="BCTRLSENSOR"/>
</dbReference>
<evidence type="ECO:0000256" key="8">
    <source>
        <dbReference type="ARBA" id="ARBA00022989"/>
    </source>
</evidence>
<evidence type="ECO:0000256" key="9">
    <source>
        <dbReference type="ARBA" id="ARBA00023012"/>
    </source>
</evidence>
<feature type="transmembrane region" description="Helical" evidence="11">
    <location>
        <begin position="88"/>
        <end position="109"/>
    </location>
</feature>
<accession>A0ABU1MLG6</accession>
<dbReference type="SMART" id="SM00304">
    <property type="entry name" value="HAMP"/>
    <property type="match status" value="1"/>
</dbReference>
<evidence type="ECO:0000256" key="7">
    <source>
        <dbReference type="ARBA" id="ARBA00022777"/>
    </source>
</evidence>
<dbReference type="SMART" id="SM00388">
    <property type="entry name" value="HisKA"/>
    <property type="match status" value="1"/>
</dbReference>
<dbReference type="EC" id="2.7.13.3" evidence="3"/>
<dbReference type="CDD" id="cd00082">
    <property type="entry name" value="HisKA"/>
    <property type="match status" value="1"/>
</dbReference>
<dbReference type="Gene3D" id="3.30.565.10">
    <property type="entry name" value="Histidine kinase-like ATPase, C-terminal domain"/>
    <property type="match status" value="1"/>
</dbReference>
<evidence type="ECO:0000313" key="15">
    <source>
        <dbReference type="Proteomes" id="UP001184150"/>
    </source>
</evidence>
<dbReference type="InterPro" id="IPR005467">
    <property type="entry name" value="His_kinase_dom"/>
</dbReference>
<gene>
    <name evidence="14" type="ORF">J2792_001860</name>
</gene>
<sequence length="390" mass="41699">MMWRTLRLRTQLAAAMILAILLAILFGYVGLNLFARWQEQMMLNALDPVARQTLMEVNAGGRPPAAAAVALYKERVRIAQTIDHEQSVLLIGLAALASMFGIAVGLALATRLARPIEAVSHAARAITSGDLSARAAEGPPGAGELRQLLSDFNSMAEALEAYDRDLREGSAAIAHELRTPLTILRGRLQGQLDGVFATDGPAIAALIQEVDLLARIVEDLQTLSLANTGRLELNVRLADMALLAATHLHALEPILATAGMRLETRLAPTLVEMDEQRLGQVLLALVDNARRHAATGGVVEVETKIDGASALLIITDRGPGLPSHEPDQVFRRFWRGEPSRSRVHGGSGLGLAVVKAVVEAHGGTVLAGDRPDGGAVFHVQLPRQQRRGKA</sequence>
<dbReference type="SUPFAM" id="SSF55874">
    <property type="entry name" value="ATPase domain of HSP90 chaperone/DNA topoisomerase II/histidine kinase"/>
    <property type="match status" value="1"/>
</dbReference>
<reference evidence="14 15" key="1">
    <citation type="submission" date="2023-07" db="EMBL/GenBank/DDBJ databases">
        <title>Sorghum-associated microbial communities from plants grown in Nebraska, USA.</title>
        <authorList>
            <person name="Schachtman D."/>
        </authorList>
    </citation>
    <scope>NUCLEOTIDE SEQUENCE [LARGE SCALE GENOMIC DNA]</scope>
    <source>
        <strain evidence="14 15">DS1027</strain>
    </source>
</reference>
<feature type="domain" description="HAMP" evidence="13">
    <location>
        <begin position="110"/>
        <end position="164"/>
    </location>
</feature>
<dbReference type="PANTHER" id="PTHR45436:SF5">
    <property type="entry name" value="SENSOR HISTIDINE KINASE TRCS"/>
    <property type="match status" value="1"/>
</dbReference>
<dbReference type="InterPro" id="IPR004358">
    <property type="entry name" value="Sig_transdc_His_kin-like_C"/>
</dbReference>
<dbReference type="Pfam" id="PF00512">
    <property type="entry name" value="HisKA"/>
    <property type="match status" value="1"/>
</dbReference>
<evidence type="ECO:0000256" key="4">
    <source>
        <dbReference type="ARBA" id="ARBA00022553"/>
    </source>
</evidence>
<dbReference type="GO" id="GO:0004673">
    <property type="term" value="F:protein histidine kinase activity"/>
    <property type="evidence" value="ECO:0007669"/>
    <property type="project" value="UniProtKB-EC"/>
</dbReference>
<dbReference type="InterPro" id="IPR003660">
    <property type="entry name" value="HAMP_dom"/>
</dbReference>
<comment type="subcellular location">
    <subcellularLocation>
        <location evidence="2">Membrane</location>
    </subcellularLocation>
</comment>
<dbReference type="EMBL" id="JAVDRD010000004">
    <property type="protein sequence ID" value="MDR6510988.1"/>
    <property type="molecule type" value="Genomic_DNA"/>
</dbReference>
<organism evidence="14 15">
    <name type="scientific">Novosphingobium capsulatum</name>
    <dbReference type="NCBI Taxonomy" id="13688"/>
    <lineage>
        <taxon>Bacteria</taxon>
        <taxon>Pseudomonadati</taxon>
        <taxon>Pseudomonadota</taxon>
        <taxon>Alphaproteobacteria</taxon>
        <taxon>Sphingomonadales</taxon>
        <taxon>Sphingomonadaceae</taxon>
        <taxon>Novosphingobium</taxon>
    </lineage>
</organism>
<dbReference type="Pfam" id="PF00672">
    <property type="entry name" value="HAMP"/>
    <property type="match status" value="1"/>
</dbReference>
<dbReference type="SMART" id="SM00387">
    <property type="entry name" value="HATPase_c"/>
    <property type="match status" value="1"/>
</dbReference>
<evidence type="ECO:0000259" key="12">
    <source>
        <dbReference type="PROSITE" id="PS50109"/>
    </source>
</evidence>